<dbReference type="KEGG" id="vg:14757607"/>
<dbReference type="GeneID" id="14757607"/>
<dbReference type="Proteomes" id="UP000125746">
    <property type="component" value="Segment"/>
</dbReference>
<reference evidence="1 2" key="1">
    <citation type="journal article" date="2012" name="Eur. Respir. J.">
        <title>Potential implication of new torque teno mini viruses in parapneumonic empyema in children.</title>
        <authorList>
            <person name="Galmes J."/>
            <person name="Li Y."/>
            <person name="Rajoharison A."/>
            <person name="Ren L."/>
            <person name="Dollet S."/>
            <person name="Richard N."/>
            <person name="Vernet G."/>
            <person name="Javouhey E."/>
            <person name="Wang J."/>
            <person name="Telles J.N."/>
            <person name="Paranhos-Baccala G."/>
        </authorList>
    </citation>
    <scope>NUCLEOTIDE SEQUENCE [LARGE SCALE GENOMIC DNA]</scope>
    <source>
        <strain evidence="1">TTMV_LY1</strain>
    </source>
</reference>
<proteinExistence type="predicted"/>
<keyword evidence="2" id="KW-1185">Reference proteome</keyword>
<accession>M4NKI9</accession>
<dbReference type="RefSeq" id="YP_007518449.1">
    <property type="nucleotide sequence ID" value="NC_020498.1"/>
</dbReference>
<dbReference type="OrthoDB" id="26985at10239"/>
<sequence length="96" mass="10506">MFKSPTYLTTKGKNNALINCFVGDHDLLCSCNNPAYHCLQILATTLAPQLKQEEKQQIIQCLGGTDAVATTRGDEEIGLEDLEKLFTEDTEEDAAG</sequence>
<evidence type="ECO:0000313" key="1">
    <source>
        <dbReference type="EMBL" id="AGG91482.1"/>
    </source>
</evidence>
<dbReference type="EMBL" id="JX134044">
    <property type="protein sequence ID" value="AGG91482.1"/>
    <property type="molecule type" value="Genomic_DNA"/>
</dbReference>
<evidence type="ECO:0000313" key="2">
    <source>
        <dbReference type="Proteomes" id="UP000125746"/>
    </source>
</evidence>
<name>M4NKI9_9VIRU</name>
<protein>
    <submittedName>
        <fullName evidence="1">Uncharacterized protein</fullName>
    </submittedName>
</protein>
<organism evidence="1 2">
    <name type="scientific">TTV-like mini virus</name>
    <dbReference type="NCBI Taxonomy" id="93678"/>
    <lineage>
        <taxon>Viruses</taxon>
        <taxon>Monodnaviria</taxon>
        <taxon>Shotokuvirae</taxon>
        <taxon>Commensaviricota</taxon>
        <taxon>Cardeaviricetes</taxon>
        <taxon>Sanitavirales</taxon>
        <taxon>Anelloviridae</taxon>
        <taxon>Betatorquevirus</taxon>
    </lineage>
</organism>